<dbReference type="Proteomes" id="UP000198915">
    <property type="component" value="Unassembled WGS sequence"/>
</dbReference>
<dbReference type="RefSeq" id="WP_170184285.1">
    <property type="nucleotide sequence ID" value="NZ_BJOE01000001.1"/>
</dbReference>
<keyword evidence="2" id="KW-1185">Reference proteome</keyword>
<accession>A0A1I3NYG5</accession>
<sequence>MWVCPYCGGNHGLPFHDEHLDGMLCLSDDCGRFVEEASIEDERTEWDYSDL</sequence>
<protein>
    <submittedName>
        <fullName evidence="1">Uncharacterized protein</fullName>
    </submittedName>
</protein>
<gene>
    <name evidence="1" type="ORF">SAMN05518846_102206</name>
</gene>
<name>A0A1I3NYG5_9BACL</name>
<evidence type="ECO:0000313" key="1">
    <source>
        <dbReference type="EMBL" id="SFJ14333.1"/>
    </source>
</evidence>
<organism evidence="1 2">
    <name type="scientific">Brevibacillus centrosporus</name>
    <dbReference type="NCBI Taxonomy" id="54910"/>
    <lineage>
        <taxon>Bacteria</taxon>
        <taxon>Bacillati</taxon>
        <taxon>Bacillota</taxon>
        <taxon>Bacilli</taxon>
        <taxon>Bacillales</taxon>
        <taxon>Paenibacillaceae</taxon>
        <taxon>Brevibacillus</taxon>
    </lineage>
</organism>
<dbReference type="EMBL" id="FORT01000002">
    <property type="protein sequence ID" value="SFJ14333.1"/>
    <property type="molecule type" value="Genomic_DNA"/>
</dbReference>
<dbReference type="STRING" id="1884381.SAMN05518846_102206"/>
<evidence type="ECO:0000313" key="2">
    <source>
        <dbReference type="Proteomes" id="UP000198915"/>
    </source>
</evidence>
<reference evidence="2" key="1">
    <citation type="submission" date="2016-10" db="EMBL/GenBank/DDBJ databases">
        <authorList>
            <person name="Varghese N."/>
            <person name="Submissions S."/>
        </authorList>
    </citation>
    <scope>NUCLEOTIDE SEQUENCE [LARGE SCALE GENOMIC DNA]</scope>
    <source>
        <strain evidence="2">OK042</strain>
    </source>
</reference>
<dbReference type="GeneID" id="301131560"/>
<dbReference type="AlphaFoldDB" id="A0A1I3NYG5"/>
<proteinExistence type="predicted"/>